<evidence type="ECO:0000256" key="1">
    <source>
        <dbReference type="SAM" id="MobiDB-lite"/>
    </source>
</evidence>
<dbReference type="EMBL" id="CADEAL010004041">
    <property type="protein sequence ID" value="CAB1450095.1"/>
    <property type="molecule type" value="Genomic_DNA"/>
</dbReference>
<proteinExistence type="predicted"/>
<name>A0A9N7VI40_PLEPL</name>
<reference evidence="2" key="1">
    <citation type="submission" date="2020-03" db="EMBL/GenBank/DDBJ databases">
        <authorList>
            <person name="Weist P."/>
        </authorList>
    </citation>
    <scope>NUCLEOTIDE SEQUENCE</scope>
</reference>
<gene>
    <name evidence="2" type="ORF">PLEPLA_LOCUS37784</name>
</gene>
<evidence type="ECO:0000313" key="2">
    <source>
        <dbReference type="EMBL" id="CAB1450095.1"/>
    </source>
</evidence>
<keyword evidence="3" id="KW-1185">Reference proteome</keyword>
<accession>A0A9N7VI40</accession>
<feature type="region of interest" description="Disordered" evidence="1">
    <location>
        <begin position="143"/>
        <end position="169"/>
    </location>
</feature>
<organism evidence="2 3">
    <name type="scientific">Pleuronectes platessa</name>
    <name type="common">European plaice</name>
    <dbReference type="NCBI Taxonomy" id="8262"/>
    <lineage>
        <taxon>Eukaryota</taxon>
        <taxon>Metazoa</taxon>
        <taxon>Chordata</taxon>
        <taxon>Craniata</taxon>
        <taxon>Vertebrata</taxon>
        <taxon>Euteleostomi</taxon>
        <taxon>Actinopterygii</taxon>
        <taxon>Neopterygii</taxon>
        <taxon>Teleostei</taxon>
        <taxon>Neoteleostei</taxon>
        <taxon>Acanthomorphata</taxon>
        <taxon>Carangaria</taxon>
        <taxon>Pleuronectiformes</taxon>
        <taxon>Pleuronectoidei</taxon>
        <taxon>Pleuronectidae</taxon>
        <taxon>Pleuronectes</taxon>
    </lineage>
</organism>
<dbReference type="Proteomes" id="UP001153269">
    <property type="component" value="Unassembled WGS sequence"/>
</dbReference>
<evidence type="ECO:0000313" key="3">
    <source>
        <dbReference type="Proteomes" id="UP001153269"/>
    </source>
</evidence>
<sequence>MEVLYSCEPSGAHIHSVFSTLHLSSYPHRSLEPRLLRTRTELSILRLRSEYFCAASPPIVTPQLCRIGYKLNLQFEVCCFGHWCDSDEPVEKYHLLPHGITFTLLHSGLSGVSSAHPQSCPPLLAPPVAHSHSADANNLAKRAPDFSRPQDASSDRWMQLNHPNMLSTS</sequence>
<dbReference type="AlphaFoldDB" id="A0A9N7VI40"/>
<protein>
    <submittedName>
        <fullName evidence="2">Uncharacterized protein</fullName>
    </submittedName>
</protein>
<comment type="caution">
    <text evidence="2">The sequence shown here is derived from an EMBL/GenBank/DDBJ whole genome shotgun (WGS) entry which is preliminary data.</text>
</comment>